<dbReference type="RefSeq" id="WP_121907257.1">
    <property type="nucleotide sequence ID" value="NZ_REFC01000012.1"/>
</dbReference>
<gene>
    <name evidence="2" type="ORF">BXY75_1717</name>
</gene>
<evidence type="ECO:0000313" key="3">
    <source>
        <dbReference type="Proteomes" id="UP000271339"/>
    </source>
</evidence>
<dbReference type="Proteomes" id="UP000271339">
    <property type="component" value="Unassembled WGS sequence"/>
</dbReference>
<dbReference type="Pfam" id="PF07995">
    <property type="entry name" value="GSDH"/>
    <property type="match status" value="1"/>
</dbReference>
<dbReference type="InterPro" id="IPR011041">
    <property type="entry name" value="Quinoprot_gluc/sorb_DH_b-prop"/>
</dbReference>
<protein>
    <submittedName>
        <fullName evidence="2">Glucose/arabinose dehydrogenase</fullName>
    </submittedName>
</protein>
<dbReference type="Gene3D" id="2.120.10.30">
    <property type="entry name" value="TolB, C-terminal domain"/>
    <property type="match status" value="1"/>
</dbReference>
<dbReference type="OrthoDB" id="9770043at2"/>
<name>A0A3L9YWD5_9FLAO</name>
<dbReference type="PANTHER" id="PTHR19328:SF75">
    <property type="entry name" value="ALDOSE SUGAR DEHYDROGENASE YLII"/>
    <property type="match status" value="1"/>
</dbReference>
<dbReference type="AlphaFoldDB" id="A0A3L9YWD5"/>
<reference evidence="2 3" key="1">
    <citation type="submission" date="2018-10" db="EMBL/GenBank/DDBJ databases">
        <title>Genomic Encyclopedia of Archaeal and Bacterial Type Strains, Phase II (KMG-II): from individual species to whole genera.</title>
        <authorList>
            <person name="Goeker M."/>
        </authorList>
    </citation>
    <scope>NUCLEOTIDE SEQUENCE [LARGE SCALE GENOMIC DNA]</scope>
    <source>
        <strain evidence="2 3">DSM 23424</strain>
    </source>
</reference>
<dbReference type="EMBL" id="REFC01000012">
    <property type="protein sequence ID" value="RMA64833.1"/>
    <property type="molecule type" value="Genomic_DNA"/>
</dbReference>
<keyword evidence="3" id="KW-1185">Reference proteome</keyword>
<evidence type="ECO:0000259" key="1">
    <source>
        <dbReference type="Pfam" id="PF07995"/>
    </source>
</evidence>
<comment type="caution">
    <text evidence="2">The sequence shown here is derived from an EMBL/GenBank/DDBJ whole genome shotgun (WGS) entry which is preliminary data.</text>
</comment>
<sequence>MKLYIFYFSSLLFLTACPSSQESKKQEKEIAKNSEIVSQTELTTADRTYTIEKVVENLSNPWGMTWLPDGSMLITEKSGELIHFRNGEKTEIKNVPEVYNRGQGGLLDIELHPNYSENGWIYITYSSEEGEDKGGNTALIRCKLKDAALTSIEKLYKATPNSTRGQHFGSRIEFDNEGYLYFSIGERGDRDVNPQDISRDGGKIYRLNDDGSIPADNPFIDTPNSKKAIFTYGNRNPQGIAKHPETGEIWIHEHGPKGGDEINIVKKGANYGWPVISYGINYSGTKFTDETSRPDMEEPVYYWVPSIAPCGMAFVTGDKYPDWKGQLLVGSLKFNYVELLKFEGTKLISRQKIAEDVGRVRNVKMGPDGYIYIGVEGQGIVKMVPN</sequence>
<dbReference type="PROSITE" id="PS51257">
    <property type="entry name" value="PROKAR_LIPOPROTEIN"/>
    <property type="match status" value="1"/>
</dbReference>
<evidence type="ECO:0000313" key="2">
    <source>
        <dbReference type="EMBL" id="RMA64833.1"/>
    </source>
</evidence>
<proteinExistence type="predicted"/>
<dbReference type="PANTHER" id="PTHR19328">
    <property type="entry name" value="HEDGEHOG-INTERACTING PROTEIN"/>
    <property type="match status" value="1"/>
</dbReference>
<dbReference type="InterPro" id="IPR012938">
    <property type="entry name" value="Glc/Sorbosone_DH"/>
</dbReference>
<dbReference type="InterPro" id="IPR011042">
    <property type="entry name" value="6-blade_b-propeller_TolB-like"/>
</dbReference>
<accession>A0A3L9YWD5</accession>
<organism evidence="2 3">
    <name type="scientific">Ulvibacter antarcticus</name>
    <dbReference type="NCBI Taxonomy" id="442714"/>
    <lineage>
        <taxon>Bacteria</taxon>
        <taxon>Pseudomonadati</taxon>
        <taxon>Bacteroidota</taxon>
        <taxon>Flavobacteriia</taxon>
        <taxon>Flavobacteriales</taxon>
        <taxon>Flavobacteriaceae</taxon>
        <taxon>Ulvibacter</taxon>
    </lineage>
</organism>
<feature type="domain" description="Glucose/Sorbosone dehydrogenase" evidence="1">
    <location>
        <begin position="58"/>
        <end position="377"/>
    </location>
</feature>
<dbReference type="SUPFAM" id="SSF50952">
    <property type="entry name" value="Soluble quinoprotein glucose dehydrogenase"/>
    <property type="match status" value="1"/>
</dbReference>